<feature type="domain" description="CHAT" evidence="1">
    <location>
        <begin position="361"/>
        <end position="467"/>
    </location>
</feature>
<name>A0ABR8E4L6_9NOSO</name>
<comment type="caution">
    <text evidence="2">The sequence shown here is derived from an EMBL/GenBank/DDBJ whole genome shotgun (WGS) entry which is preliminary data.</text>
</comment>
<evidence type="ECO:0000259" key="1">
    <source>
        <dbReference type="Pfam" id="PF12770"/>
    </source>
</evidence>
<evidence type="ECO:0000313" key="3">
    <source>
        <dbReference type="Proteomes" id="UP000623440"/>
    </source>
</evidence>
<dbReference type="SUPFAM" id="SSF48452">
    <property type="entry name" value="TPR-like"/>
    <property type="match status" value="1"/>
</dbReference>
<reference evidence="2 3" key="1">
    <citation type="journal article" date="2020" name="ISME J.">
        <title>Comparative genomics reveals insights into cyanobacterial evolution and habitat adaptation.</title>
        <authorList>
            <person name="Chen M.Y."/>
            <person name="Teng W.K."/>
            <person name="Zhao L."/>
            <person name="Hu C.X."/>
            <person name="Zhou Y.K."/>
            <person name="Han B.P."/>
            <person name="Song L.R."/>
            <person name="Shu W.S."/>
        </authorList>
    </citation>
    <scope>NUCLEOTIDE SEQUENCE [LARGE SCALE GENOMIC DNA]</scope>
    <source>
        <strain evidence="2 3">FACHB-838</strain>
    </source>
</reference>
<dbReference type="Pfam" id="PF12770">
    <property type="entry name" value="CHAT"/>
    <property type="match status" value="1"/>
</dbReference>
<dbReference type="InterPro" id="IPR011990">
    <property type="entry name" value="TPR-like_helical_dom_sf"/>
</dbReference>
<evidence type="ECO:0000313" key="2">
    <source>
        <dbReference type="EMBL" id="MBD2536692.1"/>
    </source>
</evidence>
<dbReference type="Gene3D" id="1.25.40.10">
    <property type="entry name" value="Tetratricopeptide repeat domain"/>
    <property type="match status" value="1"/>
</dbReference>
<organism evidence="2 3">
    <name type="scientific">Nostoc flagelliforme FACHB-838</name>
    <dbReference type="NCBI Taxonomy" id="2692904"/>
    <lineage>
        <taxon>Bacteria</taxon>
        <taxon>Bacillati</taxon>
        <taxon>Cyanobacteriota</taxon>
        <taxon>Cyanophyceae</taxon>
        <taxon>Nostocales</taxon>
        <taxon>Nostocaceae</taxon>
        <taxon>Nostoc</taxon>
    </lineage>
</organism>
<keyword evidence="3" id="KW-1185">Reference proteome</keyword>
<dbReference type="Proteomes" id="UP000623440">
    <property type="component" value="Unassembled WGS sequence"/>
</dbReference>
<protein>
    <submittedName>
        <fullName evidence="2">CHAT domain-containing protein</fullName>
    </submittedName>
</protein>
<gene>
    <name evidence="2" type="ORF">H6G97_48585</name>
</gene>
<accession>A0ABR8E4L6</accession>
<dbReference type="EMBL" id="JACJSI010000527">
    <property type="protein sequence ID" value="MBD2536692.1"/>
    <property type="molecule type" value="Genomic_DNA"/>
</dbReference>
<proteinExistence type="predicted"/>
<dbReference type="InterPro" id="IPR024983">
    <property type="entry name" value="CHAT_dom"/>
</dbReference>
<sequence>MYERSRSQSKWIEELVYKKEAVARVQQNALLSLEYYQQINNLANASTIVKVQAQLRSLRLLLDFDGWLLIQSQTSQRFTNTKININQQIQLLIDSIMKDSSSFDKLPINQSVHAKLNFSDSLNKTYNKSLQPVAIQYAESALQTAQSINNQLLQSFCWGMLGELKPDKSEPYFRQALEFAQSIQAWDIAYQWQQQLGDLYREQGKYKPASKMYQAAIDNLMQVRTNLLTSNPDTQFFFYEKVEPVYRNYLKLLLANPSTNIRKVIQLHEEFKITELENYLQCGKLNLISLNQIQDLDIKPTIIHVIDLSDSIEVISQSPNQPLHHHSIDPQLIKEHINNLVNVLQDKNLVYTSENVILAHSQALYRLIIAPIKYLPASGMLVFTLDASFQSLPMGLLHDGKNYLIERYGITGTLGSRVQPPKILPPKELRAFIAGLSKVSPSFYAPNAPKGLKALPGVEVEIANVKKEIPS</sequence>